<sequence>MEPLFGHNIRQAELTEFEFVICLLLTSNPILPQNIFCSGTLISHKFILTADHCFLNLPESGFQIHLGSINIYNGTTHFAQWWITYTQWTISKNKNRRYRDNDIAILKLIIDATQITPAVVSSVPHKNVVGADAEIAGWGRRNNGEMAIIMETVKLKIISNKECSELGTMLQQKRFFVTHAEICSIAHPFAHLESGDSGGPLLIGDVIIGVNIGKCPDLNGTFNAEKANIHASVYFYRHFIVDATQQ</sequence>
<dbReference type="AlphaFoldDB" id="A0AAJ6YCM7"/>
<dbReference type="PROSITE" id="PS50240">
    <property type="entry name" value="TRYPSIN_DOM"/>
    <property type="match status" value="1"/>
</dbReference>
<organism evidence="7 8">
    <name type="scientific">Ceratosolen solmsi marchali</name>
    <dbReference type="NCBI Taxonomy" id="326594"/>
    <lineage>
        <taxon>Eukaryota</taxon>
        <taxon>Metazoa</taxon>
        <taxon>Ecdysozoa</taxon>
        <taxon>Arthropoda</taxon>
        <taxon>Hexapoda</taxon>
        <taxon>Insecta</taxon>
        <taxon>Pterygota</taxon>
        <taxon>Neoptera</taxon>
        <taxon>Endopterygota</taxon>
        <taxon>Hymenoptera</taxon>
        <taxon>Apocrita</taxon>
        <taxon>Proctotrupomorpha</taxon>
        <taxon>Chalcidoidea</taxon>
        <taxon>Agaonidae</taxon>
        <taxon>Agaoninae</taxon>
        <taxon>Ceratosolen</taxon>
    </lineage>
</organism>
<dbReference type="InterPro" id="IPR001254">
    <property type="entry name" value="Trypsin_dom"/>
</dbReference>
<proteinExistence type="inferred from homology"/>
<keyword evidence="3" id="KW-0378">Hydrolase</keyword>
<dbReference type="SUPFAM" id="SSF50494">
    <property type="entry name" value="Trypsin-like serine proteases"/>
    <property type="match status" value="1"/>
</dbReference>
<feature type="domain" description="Peptidase S1" evidence="6">
    <location>
        <begin position="4"/>
        <end position="245"/>
    </location>
</feature>
<dbReference type="PANTHER" id="PTHR24276:SF98">
    <property type="entry name" value="FI18310P1-RELATED"/>
    <property type="match status" value="1"/>
</dbReference>
<dbReference type="InterPro" id="IPR009003">
    <property type="entry name" value="Peptidase_S1_PA"/>
</dbReference>
<dbReference type="RefSeq" id="XP_011495116.1">
    <property type="nucleotide sequence ID" value="XM_011496814.1"/>
</dbReference>
<evidence type="ECO:0000256" key="3">
    <source>
        <dbReference type="ARBA" id="ARBA00022801"/>
    </source>
</evidence>
<evidence type="ECO:0000313" key="7">
    <source>
        <dbReference type="Proteomes" id="UP000695007"/>
    </source>
</evidence>
<dbReference type="PRINTS" id="PR00722">
    <property type="entry name" value="CHYMOTRYPSIN"/>
</dbReference>
<evidence type="ECO:0000256" key="1">
    <source>
        <dbReference type="ARBA" id="ARBA00007664"/>
    </source>
</evidence>
<dbReference type="KEGG" id="csol:105360039"/>
<dbReference type="SMART" id="SM00020">
    <property type="entry name" value="Tryp_SPc"/>
    <property type="match status" value="1"/>
</dbReference>
<accession>A0AAJ6YCM7</accession>
<name>A0AAJ6YCM7_9HYME</name>
<comment type="similarity">
    <text evidence="1">Belongs to the peptidase S1 family.</text>
</comment>
<reference evidence="8" key="1">
    <citation type="submission" date="2025-08" db="UniProtKB">
        <authorList>
            <consortium name="RefSeq"/>
        </authorList>
    </citation>
    <scope>IDENTIFICATION</scope>
</reference>
<dbReference type="PANTHER" id="PTHR24276">
    <property type="entry name" value="POLYSERASE-RELATED"/>
    <property type="match status" value="1"/>
</dbReference>
<keyword evidence="7" id="KW-1185">Reference proteome</keyword>
<dbReference type="GO" id="GO:0006508">
    <property type="term" value="P:proteolysis"/>
    <property type="evidence" value="ECO:0007669"/>
    <property type="project" value="UniProtKB-KW"/>
</dbReference>
<dbReference type="InterPro" id="IPR043504">
    <property type="entry name" value="Peptidase_S1_PA_chymotrypsin"/>
</dbReference>
<keyword evidence="4" id="KW-0720">Serine protease</keyword>
<dbReference type="GeneID" id="105360039"/>
<gene>
    <name evidence="8" type="primary">LOC105360039</name>
</gene>
<keyword evidence="2" id="KW-0645">Protease</keyword>
<dbReference type="GO" id="GO:0004252">
    <property type="term" value="F:serine-type endopeptidase activity"/>
    <property type="evidence" value="ECO:0007669"/>
    <property type="project" value="InterPro"/>
</dbReference>
<dbReference type="InterPro" id="IPR050430">
    <property type="entry name" value="Peptidase_S1"/>
</dbReference>
<evidence type="ECO:0000259" key="6">
    <source>
        <dbReference type="PROSITE" id="PS50240"/>
    </source>
</evidence>
<evidence type="ECO:0000256" key="2">
    <source>
        <dbReference type="ARBA" id="ARBA00022670"/>
    </source>
</evidence>
<keyword evidence="5" id="KW-1015">Disulfide bond</keyword>
<evidence type="ECO:0000256" key="4">
    <source>
        <dbReference type="ARBA" id="ARBA00022825"/>
    </source>
</evidence>
<protein>
    <submittedName>
        <fullName evidence="8">Brachyurin-like</fullName>
    </submittedName>
</protein>
<evidence type="ECO:0000256" key="5">
    <source>
        <dbReference type="ARBA" id="ARBA00023157"/>
    </source>
</evidence>
<dbReference type="InterPro" id="IPR001314">
    <property type="entry name" value="Peptidase_S1A"/>
</dbReference>
<dbReference type="Gene3D" id="2.40.10.10">
    <property type="entry name" value="Trypsin-like serine proteases"/>
    <property type="match status" value="1"/>
</dbReference>
<dbReference type="Proteomes" id="UP000695007">
    <property type="component" value="Unplaced"/>
</dbReference>
<evidence type="ECO:0000313" key="8">
    <source>
        <dbReference type="RefSeq" id="XP_011495116.1"/>
    </source>
</evidence>
<dbReference type="Pfam" id="PF00089">
    <property type="entry name" value="Trypsin"/>
    <property type="match status" value="1"/>
</dbReference>